<evidence type="ECO:0000313" key="4">
    <source>
        <dbReference type="Proteomes" id="UP000194800"/>
    </source>
</evidence>
<sequence>MKLKSFFYKILLLLFFINFMANANTYNRKDIMSVTLYNFDICNPIFCAPLGLPLSDYKITDNLIIILKKNANCNSFYCPIPKESLFLAHNNINDFVPDVFLTKSYHVTPEDADLEICFTDGSCNRWNRESYPQEFKTLYDKMQMILMDKDDLSYHQSRQLPTKAIFDKKDLTEVNIYKLSAYPFNETLLYKITNNAIIKYANKICQLTNGEIQCLTQNNETKYKGKHDYFKLFPTLFLKGSHFSDPRENGKDGYKIESCFKLNDCVIWNDHSPYYKNNEIKLFLDKLDELVTEKTQYKFEPVVMNE</sequence>
<dbReference type="Proteomes" id="UP000194800">
    <property type="component" value="Unassembled WGS sequence"/>
</dbReference>
<protein>
    <submittedName>
        <fullName evidence="2">Uncharacterized protein</fullName>
    </submittedName>
</protein>
<feature type="chain" id="PRO_5011969695" evidence="1">
    <location>
        <begin position="24"/>
        <end position="306"/>
    </location>
</feature>
<feature type="signal peptide" evidence="1">
    <location>
        <begin position="1"/>
        <end position="23"/>
    </location>
</feature>
<evidence type="ECO:0000313" key="3">
    <source>
        <dbReference type="EMBL" id="OTQ09352.1"/>
    </source>
</evidence>
<dbReference type="EMBL" id="NART01000044">
    <property type="protein sequence ID" value="OTQ09352.1"/>
    <property type="molecule type" value="Genomic_DNA"/>
</dbReference>
<name>A0A242NDV5_9GAMM</name>
<organism evidence="2 5">
    <name type="scientific">Gilliamella apicola</name>
    <dbReference type="NCBI Taxonomy" id="1196095"/>
    <lineage>
        <taxon>Bacteria</taxon>
        <taxon>Pseudomonadati</taxon>
        <taxon>Pseudomonadota</taxon>
        <taxon>Gammaproteobacteria</taxon>
        <taxon>Orbales</taxon>
        <taxon>Orbaceae</taxon>
        <taxon>Gilliamella</taxon>
    </lineage>
</organism>
<comment type="caution">
    <text evidence="2">The sequence shown here is derived from an EMBL/GenBank/DDBJ whole genome shotgun (WGS) entry which is preliminary data.</text>
</comment>
<keyword evidence="1" id="KW-0732">Signal</keyword>
<dbReference type="EMBL" id="NARP01000046">
    <property type="protein sequence ID" value="OTP97925.1"/>
    <property type="molecule type" value="Genomic_DNA"/>
</dbReference>
<evidence type="ECO:0000256" key="1">
    <source>
        <dbReference type="SAM" id="SignalP"/>
    </source>
</evidence>
<accession>A0A242NDV5</accession>
<proteinExistence type="predicted"/>
<dbReference type="Proteomes" id="UP000194977">
    <property type="component" value="Unassembled WGS sequence"/>
</dbReference>
<keyword evidence="4" id="KW-1185">Reference proteome</keyword>
<evidence type="ECO:0000313" key="5">
    <source>
        <dbReference type="Proteomes" id="UP000194977"/>
    </source>
</evidence>
<reference evidence="4 5" key="1">
    <citation type="submission" date="2017-03" db="EMBL/GenBank/DDBJ databases">
        <title>Comparative genomics of honeybee gut symbionts reveal geographically distinct and subgroup specific antibiotic resistance.</title>
        <authorList>
            <person name="Ludvigsen J."/>
            <person name="Porcellato D."/>
            <person name="Labee-Lund T.M."/>
            <person name="Amdam G.V."/>
            <person name="Rudi K."/>
        </authorList>
    </citation>
    <scope>NUCLEOTIDE SEQUENCE [LARGE SCALE GENOMIC DNA]</scope>
    <source>
        <strain evidence="2 5">A-7-12</strain>
        <strain evidence="3 4">A-9-12</strain>
    </source>
</reference>
<evidence type="ECO:0000313" key="2">
    <source>
        <dbReference type="EMBL" id="OTP97925.1"/>
    </source>
</evidence>
<dbReference type="AlphaFoldDB" id="A0A242NDV5"/>
<gene>
    <name evidence="3" type="ORF">B6C91_09405</name>
    <name evidence="2" type="ORF">B6D08_13040</name>
</gene>